<protein>
    <submittedName>
        <fullName evidence="1">Uncharacterized protein</fullName>
    </submittedName>
</protein>
<evidence type="ECO:0000313" key="1">
    <source>
        <dbReference type="EMBL" id="DAF62463.1"/>
    </source>
</evidence>
<dbReference type="EMBL" id="BK032823">
    <property type="protein sequence ID" value="DAF62463.1"/>
    <property type="molecule type" value="Genomic_DNA"/>
</dbReference>
<proteinExistence type="predicted"/>
<sequence>MKVTHTVFHIESDEEKRILAQALAKELIKNESVMVEEAGSNELPQYIPYPDDEPCECSNFGDTLKPIETVNITPMKLIPVLSENGPVNGLRSYIHRHKDTDIETPVYVSEVPCDGEDAEAKKAAVIALMKAMAQADEETDKKEAVRNFIRNISNRQVDEDHIFTCEDGRQVAVPESLIYHIKNNL</sequence>
<reference evidence="1" key="1">
    <citation type="journal article" date="2021" name="Proc. Natl. Acad. Sci. U.S.A.">
        <title>A Catalog of Tens of Thousands of Viruses from Human Metagenomes Reveals Hidden Associations with Chronic Diseases.</title>
        <authorList>
            <person name="Tisza M.J."/>
            <person name="Buck C.B."/>
        </authorList>
    </citation>
    <scope>NUCLEOTIDE SEQUENCE</scope>
    <source>
        <strain evidence="1">CtIty1</strain>
    </source>
</reference>
<organism evidence="1">
    <name type="scientific">Myoviridae sp. ctIty1</name>
    <dbReference type="NCBI Taxonomy" id="2827673"/>
    <lineage>
        <taxon>Viruses</taxon>
        <taxon>Duplodnaviria</taxon>
        <taxon>Heunggongvirae</taxon>
        <taxon>Uroviricota</taxon>
        <taxon>Caudoviricetes</taxon>
    </lineage>
</organism>
<name>A0A8S5THJ1_9CAUD</name>
<accession>A0A8S5THJ1</accession>